<proteinExistence type="predicted"/>
<dbReference type="PANTHER" id="PTHR43544">
    <property type="entry name" value="SHORT-CHAIN DEHYDROGENASE/REDUCTASE"/>
    <property type="match status" value="1"/>
</dbReference>
<dbReference type="EMBL" id="BMAW01051129">
    <property type="protein sequence ID" value="GFS78777.1"/>
    <property type="molecule type" value="Genomic_DNA"/>
</dbReference>
<dbReference type="AlphaFoldDB" id="A0A8X6MUF3"/>
<comment type="caution">
    <text evidence="3">The sequence shown here is derived from an EMBL/GenBank/DDBJ whole genome shotgun (WGS) entry which is preliminary data.</text>
</comment>
<keyword evidence="1" id="KW-0521">NADP</keyword>
<protein>
    <recommendedName>
        <fullName evidence="5">C-factor</fullName>
    </recommendedName>
</protein>
<keyword evidence="2" id="KW-0560">Oxidoreductase</keyword>
<dbReference type="InterPro" id="IPR051468">
    <property type="entry name" value="Fungal_SecMetab_SDRs"/>
</dbReference>
<dbReference type="PANTHER" id="PTHR43544:SF7">
    <property type="entry name" value="NADB-LER2"/>
    <property type="match status" value="1"/>
</dbReference>
<sequence>MKSDGRGGILNVRLPAFFQVFSLPLLMRLAAKDCFSGQNAMMLTCFFHCVTFRKEKRLCWFGWLNASEKGGRKRIADQVAIHTALNMAMRIISVIVKDRGILVVNIHPGWVKTDMGEATAPEEVHDAVTDIFQLLSQLSEIHHGTLIEKGGTAIPF</sequence>
<keyword evidence="4" id="KW-1185">Reference proteome</keyword>
<evidence type="ECO:0000256" key="2">
    <source>
        <dbReference type="ARBA" id="ARBA00023002"/>
    </source>
</evidence>
<evidence type="ECO:0000313" key="4">
    <source>
        <dbReference type="Proteomes" id="UP000887013"/>
    </source>
</evidence>
<dbReference type="SUPFAM" id="SSF51735">
    <property type="entry name" value="NAD(P)-binding Rossmann-fold domains"/>
    <property type="match status" value="1"/>
</dbReference>
<dbReference type="Gene3D" id="3.40.50.720">
    <property type="entry name" value="NAD(P)-binding Rossmann-like Domain"/>
    <property type="match status" value="1"/>
</dbReference>
<reference evidence="3" key="1">
    <citation type="submission" date="2020-08" db="EMBL/GenBank/DDBJ databases">
        <title>Multicomponent nature underlies the extraordinary mechanical properties of spider dragline silk.</title>
        <authorList>
            <person name="Kono N."/>
            <person name="Nakamura H."/>
            <person name="Mori M."/>
            <person name="Yoshida Y."/>
            <person name="Ohtoshi R."/>
            <person name="Malay A.D."/>
            <person name="Moran D.A.P."/>
            <person name="Tomita M."/>
            <person name="Numata K."/>
            <person name="Arakawa K."/>
        </authorList>
    </citation>
    <scope>NUCLEOTIDE SEQUENCE</scope>
</reference>
<organism evidence="3 4">
    <name type="scientific">Nephila pilipes</name>
    <name type="common">Giant wood spider</name>
    <name type="synonym">Nephila maculata</name>
    <dbReference type="NCBI Taxonomy" id="299642"/>
    <lineage>
        <taxon>Eukaryota</taxon>
        <taxon>Metazoa</taxon>
        <taxon>Ecdysozoa</taxon>
        <taxon>Arthropoda</taxon>
        <taxon>Chelicerata</taxon>
        <taxon>Arachnida</taxon>
        <taxon>Araneae</taxon>
        <taxon>Araneomorphae</taxon>
        <taxon>Entelegynae</taxon>
        <taxon>Araneoidea</taxon>
        <taxon>Nephilidae</taxon>
        <taxon>Nephila</taxon>
    </lineage>
</organism>
<dbReference type="GO" id="GO:0016491">
    <property type="term" value="F:oxidoreductase activity"/>
    <property type="evidence" value="ECO:0007669"/>
    <property type="project" value="UniProtKB-KW"/>
</dbReference>
<gene>
    <name evidence="3" type="primary">AVEN_227580_1</name>
    <name evidence="3" type="ORF">NPIL_325351</name>
</gene>
<dbReference type="OrthoDB" id="6435250at2759"/>
<dbReference type="InterPro" id="IPR036291">
    <property type="entry name" value="NAD(P)-bd_dom_sf"/>
</dbReference>
<evidence type="ECO:0000313" key="3">
    <source>
        <dbReference type="EMBL" id="GFS78777.1"/>
    </source>
</evidence>
<name>A0A8X6MUF3_NEPPI</name>
<evidence type="ECO:0008006" key="5">
    <source>
        <dbReference type="Google" id="ProtNLM"/>
    </source>
</evidence>
<dbReference type="Proteomes" id="UP000887013">
    <property type="component" value="Unassembled WGS sequence"/>
</dbReference>
<evidence type="ECO:0000256" key="1">
    <source>
        <dbReference type="ARBA" id="ARBA00022857"/>
    </source>
</evidence>
<dbReference type="GO" id="GO:0005737">
    <property type="term" value="C:cytoplasm"/>
    <property type="evidence" value="ECO:0007669"/>
    <property type="project" value="TreeGrafter"/>
</dbReference>
<accession>A0A8X6MUF3</accession>